<proteinExistence type="predicted"/>
<evidence type="ECO:0000313" key="4">
    <source>
        <dbReference type="Proteomes" id="UP000751852"/>
    </source>
</evidence>
<keyword evidence="4" id="KW-1185">Reference proteome</keyword>
<keyword evidence="1" id="KW-0238">DNA-binding</keyword>
<dbReference type="PANTHER" id="PTHR46797">
    <property type="entry name" value="HTH-TYPE TRANSCRIPTIONAL REGULATOR"/>
    <property type="match status" value="1"/>
</dbReference>
<dbReference type="InterPro" id="IPR001387">
    <property type="entry name" value="Cro/C1-type_HTH"/>
</dbReference>
<dbReference type="Proteomes" id="UP000751852">
    <property type="component" value="Unassembled WGS sequence"/>
</dbReference>
<dbReference type="CDD" id="cd02209">
    <property type="entry name" value="cupin_XRE_C"/>
    <property type="match status" value="1"/>
</dbReference>
<dbReference type="EMBL" id="JABANU010000027">
    <property type="protein sequence ID" value="MBI5975813.1"/>
    <property type="molecule type" value="Genomic_DNA"/>
</dbReference>
<dbReference type="Pfam" id="PF07883">
    <property type="entry name" value="Cupin_2"/>
    <property type="match status" value="1"/>
</dbReference>
<dbReference type="Gene3D" id="2.60.120.10">
    <property type="entry name" value="Jelly Rolls"/>
    <property type="match status" value="1"/>
</dbReference>
<gene>
    <name evidence="3" type="ORF">HHH54_09435</name>
</gene>
<dbReference type="InterPro" id="IPR013096">
    <property type="entry name" value="Cupin_2"/>
</dbReference>
<dbReference type="RefSeq" id="WP_198618584.1">
    <property type="nucleotide sequence ID" value="NZ_JABANU010000027.1"/>
</dbReference>
<name>A0ABS0TAS1_9STAP</name>
<evidence type="ECO:0000259" key="2">
    <source>
        <dbReference type="PROSITE" id="PS50943"/>
    </source>
</evidence>
<dbReference type="SUPFAM" id="SSF47413">
    <property type="entry name" value="lambda repressor-like DNA-binding domains"/>
    <property type="match status" value="1"/>
</dbReference>
<dbReference type="InterPro" id="IPR050807">
    <property type="entry name" value="TransReg_Diox_bact_type"/>
</dbReference>
<evidence type="ECO:0000256" key="1">
    <source>
        <dbReference type="ARBA" id="ARBA00023125"/>
    </source>
</evidence>
<feature type="domain" description="HTH cro/C1-type" evidence="2">
    <location>
        <begin position="7"/>
        <end position="61"/>
    </location>
</feature>
<dbReference type="Pfam" id="PF01381">
    <property type="entry name" value="HTH_3"/>
    <property type="match status" value="1"/>
</dbReference>
<dbReference type="PROSITE" id="PS50943">
    <property type="entry name" value="HTH_CROC1"/>
    <property type="match status" value="1"/>
</dbReference>
<dbReference type="SMART" id="SM00530">
    <property type="entry name" value="HTH_XRE"/>
    <property type="match status" value="1"/>
</dbReference>
<dbReference type="SUPFAM" id="SSF51182">
    <property type="entry name" value="RmlC-like cupins"/>
    <property type="match status" value="1"/>
</dbReference>
<dbReference type="Gene3D" id="1.10.260.40">
    <property type="entry name" value="lambda repressor-like DNA-binding domains"/>
    <property type="match status" value="1"/>
</dbReference>
<dbReference type="InterPro" id="IPR014710">
    <property type="entry name" value="RmlC-like_jellyroll"/>
</dbReference>
<comment type="caution">
    <text evidence="3">The sequence shown here is derived from an EMBL/GenBank/DDBJ whole genome shotgun (WGS) entry which is preliminary data.</text>
</comment>
<dbReference type="PANTHER" id="PTHR46797:SF2">
    <property type="entry name" value="TRANSCRIPTIONAL REGULATOR"/>
    <property type="match status" value="1"/>
</dbReference>
<organism evidence="3 4">
    <name type="scientific">Staphylococcus canis</name>
    <dbReference type="NCBI Taxonomy" id="2724942"/>
    <lineage>
        <taxon>Bacteria</taxon>
        <taxon>Bacillati</taxon>
        <taxon>Bacillota</taxon>
        <taxon>Bacilli</taxon>
        <taxon>Bacillales</taxon>
        <taxon>Staphylococcaceae</taxon>
        <taxon>Staphylococcus</taxon>
    </lineage>
</organism>
<dbReference type="InterPro" id="IPR010982">
    <property type="entry name" value="Lambda_DNA-bd_dom_sf"/>
</dbReference>
<reference evidence="3 4" key="1">
    <citation type="submission" date="2020-04" db="EMBL/GenBank/DDBJ databases">
        <title>Staphylococcus species from domestic dog.</title>
        <authorList>
            <person name="Paterson G.K."/>
        </authorList>
    </citation>
    <scope>NUCLEOTIDE SEQUENCE [LARGE SCALE GENOMIC DNA]</scope>
    <source>
        <strain evidence="3 4">H16/1A</strain>
    </source>
</reference>
<sequence length="179" mass="20522">MEIGQKLKDLRRFKNLTQEELGERTDLSKGYISQIESNKTSPSMETFLNILEVLGTTPKAFFDFDENQKLLYPKSEQHTYDASDVGYLLQWPVRTSNEHEMEPLILTILPKSNYKSFEPASSDTFVYCLEGTIALKYGETLYHATKGDAFYFKAHMTHQLLNVSDQPTKVMIVATSSYL</sequence>
<evidence type="ECO:0000313" key="3">
    <source>
        <dbReference type="EMBL" id="MBI5975813.1"/>
    </source>
</evidence>
<protein>
    <submittedName>
        <fullName evidence="3">Helix-turn-helix domain-containing protein</fullName>
    </submittedName>
</protein>
<dbReference type="InterPro" id="IPR011051">
    <property type="entry name" value="RmlC_Cupin_sf"/>
</dbReference>
<accession>A0ABS0TAS1</accession>
<dbReference type="CDD" id="cd00093">
    <property type="entry name" value="HTH_XRE"/>
    <property type="match status" value="1"/>
</dbReference>